<dbReference type="EMBL" id="CAOF01000120">
    <property type="protein sequence ID" value="CCO47387.1"/>
    <property type="molecule type" value="Genomic_DNA"/>
</dbReference>
<organism evidence="1 2">
    <name type="scientific">Vibrio nigripulchritudo SOn1</name>
    <dbReference type="NCBI Taxonomy" id="1238450"/>
    <lineage>
        <taxon>Bacteria</taxon>
        <taxon>Pseudomonadati</taxon>
        <taxon>Pseudomonadota</taxon>
        <taxon>Gammaproteobacteria</taxon>
        <taxon>Vibrionales</taxon>
        <taxon>Vibrionaceae</taxon>
        <taxon>Vibrio</taxon>
    </lineage>
</organism>
<proteinExistence type="predicted"/>
<dbReference type="AlphaFoldDB" id="A0AAV2VRY8"/>
<gene>
    <name evidence="1" type="ORF">VIBNISOn1_30079</name>
</gene>
<comment type="caution">
    <text evidence="1">The sequence shown here is derived from an EMBL/GenBank/DDBJ whole genome shotgun (WGS) entry which is preliminary data.</text>
</comment>
<sequence length="49" mass="5860">MLLKQRKGPRPEHQRVYLKYTFFMTSEINVRSIGYEPDSSVCSSEIYHH</sequence>
<dbReference type="Proteomes" id="UP000018211">
    <property type="component" value="Unassembled WGS sequence"/>
</dbReference>
<protein>
    <submittedName>
        <fullName evidence="1">Uncharacterized protein</fullName>
    </submittedName>
</protein>
<name>A0AAV2VRY8_9VIBR</name>
<evidence type="ECO:0000313" key="1">
    <source>
        <dbReference type="EMBL" id="CCO47387.1"/>
    </source>
</evidence>
<reference evidence="1 2" key="1">
    <citation type="journal article" date="2013" name="ISME J.">
        <title>Comparative genomics of pathogenic lineages of Vibrio nigripulchritudo identifies virulence-associated traits.</title>
        <authorList>
            <person name="Goudenege D."/>
            <person name="Labreuche Y."/>
            <person name="Krin E."/>
            <person name="Ansquer D."/>
            <person name="Mangenot S."/>
            <person name="Calteau A."/>
            <person name="Medigue C."/>
            <person name="Mazel D."/>
            <person name="Polz M.F."/>
            <person name="Le Roux F."/>
        </authorList>
    </citation>
    <scope>NUCLEOTIDE SEQUENCE [LARGE SCALE GENOMIC DNA]</scope>
    <source>
        <strain evidence="1 2">SOn1</strain>
    </source>
</reference>
<evidence type="ECO:0000313" key="2">
    <source>
        <dbReference type="Proteomes" id="UP000018211"/>
    </source>
</evidence>
<accession>A0AAV2VRY8</accession>